<dbReference type="Proteomes" id="UP000644020">
    <property type="component" value="Unassembled WGS sequence"/>
</dbReference>
<comment type="caution">
    <text evidence="1">The sequence shown here is derived from an EMBL/GenBank/DDBJ whole genome shotgun (WGS) entry which is preliminary data.</text>
</comment>
<reference evidence="1" key="1">
    <citation type="journal article" date="2014" name="Int. J. Syst. Evol. Microbiol.">
        <title>Complete genome sequence of Corynebacterium casei LMG S-19264T (=DSM 44701T), isolated from a smear-ripened cheese.</title>
        <authorList>
            <consortium name="US DOE Joint Genome Institute (JGI-PGF)"/>
            <person name="Walter F."/>
            <person name="Albersmeier A."/>
            <person name="Kalinowski J."/>
            <person name="Ruckert C."/>
        </authorList>
    </citation>
    <scope>NUCLEOTIDE SEQUENCE</scope>
    <source>
        <strain evidence="1">JCM 4518</strain>
    </source>
</reference>
<sequence length="79" mass="8616">MRLLESLAPEEARALRVTLCGYDHREAGQALLAAIALCRRWSAAAEAPVERRRHAEELAVRYLLDVVEGSIGRSTGADG</sequence>
<dbReference type="EMBL" id="BMUL01000030">
    <property type="protein sequence ID" value="GHB11454.1"/>
    <property type="molecule type" value="Genomic_DNA"/>
</dbReference>
<evidence type="ECO:0000313" key="2">
    <source>
        <dbReference type="Proteomes" id="UP000644020"/>
    </source>
</evidence>
<protein>
    <submittedName>
        <fullName evidence="1">Uncharacterized protein</fullName>
    </submittedName>
</protein>
<keyword evidence="2" id="KW-1185">Reference proteome</keyword>
<reference evidence="1" key="2">
    <citation type="submission" date="2020-09" db="EMBL/GenBank/DDBJ databases">
        <authorList>
            <person name="Sun Q."/>
            <person name="Ohkuma M."/>
        </authorList>
    </citation>
    <scope>NUCLEOTIDE SEQUENCE</scope>
    <source>
        <strain evidence="1">JCM 4518</strain>
    </source>
</reference>
<accession>A0A918WBV5</accession>
<dbReference type="AlphaFoldDB" id="A0A918WBV5"/>
<organism evidence="1 2">
    <name type="scientific">Streptomyces termitum</name>
    <dbReference type="NCBI Taxonomy" id="67368"/>
    <lineage>
        <taxon>Bacteria</taxon>
        <taxon>Bacillati</taxon>
        <taxon>Actinomycetota</taxon>
        <taxon>Actinomycetes</taxon>
        <taxon>Kitasatosporales</taxon>
        <taxon>Streptomycetaceae</taxon>
        <taxon>Streptomyces</taxon>
    </lineage>
</organism>
<evidence type="ECO:0000313" key="1">
    <source>
        <dbReference type="EMBL" id="GHB11454.1"/>
    </source>
</evidence>
<name>A0A918WBV5_9ACTN</name>
<proteinExistence type="predicted"/>
<gene>
    <name evidence="1" type="ORF">GCM10010305_62770</name>
</gene>
<dbReference type="RefSeq" id="WP_189983644.1">
    <property type="nucleotide sequence ID" value="NZ_BMUL01000030.1"/>
</dbReference>